<accession>A0A493TUQ3</accession>
<reference evidence="1" key="2">
    <citation type="submission" date="2025-08" db="UniProtKB">
        <authorList>
            <consortium name="Ensembl"/>
        </authorList>
    </citation>
    <scope>IDENTIFICATION</scope>
</reference>
<name>A0A493TUQ3_ANAPP</name>
<organism evidence="1 2">
    <name type="scientific">Anas platyrhynchos platyrhynchos</name>
    <name type="common">Northern mallard</name>
    <dbReference type="NCBI Taxonomy" id="8840"/>
    <lineage>
        <taxon>Eukaryota</taxon>
        <taxon>Metazoa</taxon>
        <taxon>Chordata</taxon>
        <taxon>Craniata</taxon>
        <taxon>Vertebrata</taxon>
        <taxon>Euteleostomi</taxon>
        <taxon>Archelosauria</taxon>
        <taxon>Archosauria</taxon>
        <taxon>Dinosauria</taxon>
        <taxon>Saurischia</taxon>
        <taxon>Theropoda</taxon>
        <taxon>Coelurosauria</taxon>
        <taxon>Aves</taxon>
        <taxon>Neognathae</taxon>
        <taxon>Galloanserae</taxon>
        <taxon>Anseriformes</taxon>
        <taxon>Anatidae</taxon>
        <taxon>Anatinae</taxon>
        <taxon>Anas</taxon>
    </lineage>
</organism>
<reference evidence="1" key="3">
    <citation type="submission" date="2025-09" db="UniProtKB">
        <authorList>
            <consortium name="Ensembl"/>
        </authorList>
    </citation>
    <scope>IDENTIFICATION</scope>
</reference>
<protein>
    <submittedName>
        <fullName evidence="1">Uncharacterized protein</fullName>
    </submittedName>
</protein>
<dbReference type="Proteomes" id="UP000016666">
    <property type="component" value="Chromosome 12"/>
</dbReference>
<evidence type="ECO:0000313" key="2">
    <source>
        <dbReference type="Proteomes" id="UP000016666"/>
    </source>
</evidence>
<reference evidence="1 2" key="1">
    <citation type="submission" date="2017-10" db="EMBL/GenBank/DDBJ databases">
        <title>A new Pekin duck reference genome.</title>
        <authorList>
            <person name="Hou Z.-C."/>
            <person name="Zhou Z.-K."/>
            <person name="Zhu F."/>
            <person name="Hou S.-S."/>
        </authorList>
    </citation>
    <scope>NUCLEOTIDE SEQUENCE [LARGE SCALE GENOMIC DNA]</scope>
</reference>
<dbReference type="Ensembl" id="ENSAPLT00000036355.1">
    <property type="protein sequence ID" value="ENSAPLP00000029612.1"/>
    <property type="gene ID" value="ENSAPLG00000026611.1"/>
</dbReference>
<proteinExistence type="predicted"/>
<sequence>MALILSFINQTNHCLFFWNNLGAGLKQKSTEIHKCMGEDELGGLWGTTHHSSTLLFSRCLFPLFCCQKSPWPSR</sequence>
<evidence type="ECO:0000313" key="1">
    <source>
        <dbReference type="Ensembl" id="ENSAPLP00000029612.1"/>
    </source>
</evidence>
<dbReference type="AlphaFoldDB" id="A0A493TUQ3"/>
<keyword evidence="2" id="KW-1185">Reference proteome</keyword>